<organism evidence="4">
    <name type="scientific">marine metagenome</name>
    <dbReference type="NCBI Taxonomy" id="408172"/>
    <lineage>
        <taxon>unclassified sequences</taxon>
        <taxon>metagenomes</taxon>
        <taxon>ecological metagenomes</taxon>
    </lineage>
</organism>
<dbReference type="Gene3D" id="2.60.40.3800">
    <property type="match status" value="1"/>
</dbReference>
<dbReference type="InterPro" id="IPR038490">
    <property type="entry name" value="Gingipain_propep_sf"/>
</dbReference>
<dbReference type="InterPro" id="IPR029031">
    <property type="entry name" value="Gingipain_N_sf"/>
</dbReference>
<dbReference type="Gene3D" id="3.40.50.1460">
    <property type="match status" value="1"/>
</dbReference>
<dbReference type="Pfam" id="PF08126">
    <property type="entry name" value="Propeptide_C25"/>
    <property type="match status" value="1"/>
</dbReference>
<evidence type="ECO:0000259" key="3">
    <source>
        <dbReference type="Pfam" id="PF08126"/>
    </source>
</evidence>
<gene>
    <name evidence="4" type="ORF">METZ01_LOCUS123711</name>
</gene>
<dbReference type="InterPro" id="IPR001769">
    <property type="entry name" value="Gingipain"/>
</dbReference>
<name>A0A381Y364_9ZZZZ</name>
<feature type="non-terminal residue" evidence="4">
    <location>
        <position position="478"/>
    </location>
</feature>
<dbReference type="AlphaFoldDB" id="A0A381Y364"/>
<dbReference type="EMBL" id="UINC01017163">
    <property type="protein sequence ID" value="SVA70857.1"/>
    <property type="molecule type" value="Genomic_DNA"/>
</dbReference>
<evidence type="ECO:0008006" key="5">
    <source>
        <dbReference type="Google" id="ProtNLM"/>
    </source>
</evidence>
<protein>
    <recommendedName>
        <fullName evidence="5">Gingipain domain-containing protein</fullName>
    </recommendedName>
</protein>
<dbReference type="Gene3D" id="3.40.50.10390">
    <property type="entry name" value="Gingipain r, domain 1"/>
    <property type="match status" value="1"/>
</dbReference>
<feature type="domain" description="Gingipain propeptide" evidence="3">
    <location>
        <begin position="37"/>
        <end position="222"/>
    </location>
</feature>
<reference evidence="4" key="1">
    <citation type="submission" date="2018-05" db="EMBL/GenBank/DDBJ databases">
        <authorList>
            <person name="Lanie J.A."/>
            <person name="Ng W.-L."/>
            <person name="Kazmierczak K.M."/>
            <person name="Andrzejewski T.M."/>
            <person name="Davidsen T.M."/>
            <person name="Wayne K.J."/>
            <person name="Tettelin H."/>
            <person name="Glass J.I."/>
            <person name="Rusch D."/>
            <person name="Podicherti R."/>
            <person name="Tsui H.-C.T."/>
            <person name="Winkler M.E."/>
        </authorList>
    </citation>
    <scope>NUCLEOTIDE SEQUENCE</scope>
</reference>
<evidence type="ECO:0000259" key="2">
    <source>
        <dbReference type="Pfam" id="PF01364"/>
    </source>
</evidence>
<dbReference type="GO" id="GO:0004197">
    <property type="term" value="F:cysteine-type endopeptidase activity"/>
    <property type="evidence" value="ECO:0007669"/>
    <property type="project" value="InterPro"/>
</dbReference>
<dbReference type="Pfam" id="PF01364">
    <property type="entry name" value="Peptidase_C25"/>
    <property type="match status" value="1"/>
</dbReference>
<accession>A0A381Y364</accession>
<dbReference type="SUPFAM" id="SSF52129">
    <property type="entry name" value="Caspase-like"/>
    <property type="match status" value="1"/>
</dbReference>
<dbReference type="InterPro" id="IPR029030">
    <property type="entry name" value="Caspase-like_dom_sf"/>
</dbReference>
<sequence>MKTFRGLLLGFGLAAILMGGNNSDLAKIDDGFKFKESRTNSSVLEYHIPAYELQTVEENGKVLTKPVILHSGSSVMPGEPNLPSTTTFYAVEPGKSYSVQVNIIASEMVENVDIIPLKTWDNEFEGAITRSPVYGNTDPFPESIATISETMVMRELHLVSVTVTPFQYHPFTNLLEVITEAEIELVETGTENAGFVPSLRSRAFEPLYKSLVVNYEALGRDMIDYQRPSILYVLPNNIGNLFGTIEVLMNWKRRAGYEVNYISSSNVVNNSNNLKNYLEDAYETWDNPPVYVTIVADAEGSYDVPTWYESWSGYNGEGDHPYSTLEGNDFLPEVFIGRMSFDTQSHLQTLVSKALNYESTPYMGENWFERACLVGDPSSSGISCIITKENIREMMELYGFEDVRTVYSGSFASQMQSNLSDGLAFFNYRGYYGVSGFNSSNVNGTTNGFMLPIATVITCGTGSFGSGEALCEAFIRAG</sequence>
<dbReference type="GO" id="GO:0006508">
    <property type="term" value="P:proteolysis"/>
    <property type="evidence" value="ECO:0007669"/>
    <property type="project" value="InterPro"/>
</dbReference>
<evidence type="ECO:0000256" key="1">
    <source>
        <dbReference type="ARBA" id="ARBA00022729"/>
    </source>
</evidence>
<dbReference type="InterPro" id="IPR012600">
    <property type="entry name" value="Propeptide_C25"/>
</dbReference>
<evidence type="ECO:0000313" key="4">
    <source>
        <dbReference type="EMBL" id="SVA70857.1"/>
    </source>
</evidence>
<keyword evidence="1" id="KW-0732">Signal</keyword>
<feature type="domain" description="Gingipain" evidence="2">
    <location>
        <begin position="244"/>
        <end position="475"/>
    </location>
</feature>
<proteinExistence type="predicted"/>